<dbReference type="PANTHER" id="PTHR34060:SF2">
    <property type="entry name" value="OS03G0837900 PROTEIN"/>
    <property type="match status" value="1"/>
</dbReference>
<reference evidence="3" key="1">
    <citation type="journal article" date="2013" name="J. Plant Res.">
        <title>Effect of fungi and light on seed germination of three Opuntia species from semiarid lands of central Mexico.</title>
        <authorList>
            <person name="Delgado-Sanchez P."/>
            <person name="Jimenez-Bremont J.F."/>
            <person name="Guerrero-Gonzalez Mde L."/>
            <person name="Flores J."/>
        </authorList>
    </citation>
    <scope>NUCLEOTIDE SEQUENCE</scope>
    <source>
        <tissue evidence="3">Cladode</tissue>
    </source>
</reference>
<feature type="compositionally biased region" description="Basic and acidic residues" evidence="1">
    <location>
        <begin position="342"/>
        <end position="353"/>
    </location>
</feature>
<evidence type="ECO:0000256" key="1">
    <source>
        <dbReference type="SAM" id="MobiDB-lite"/>
    </source>
</evidence>
<dbReference type="InterPro" id="IPR005031">
    <property type="entry name" value="COQ10_START"/>
</dbReference>
<feature type="compositionally biased region" description="Polar residues" evidence="1">
    <location>
        <begin position="317"/>
        <end position="340"/>
    </location>
</feature>
<dbReference type="AlphaFoldDB" id="A0A7C9F645"/>
<dbReference type="Gene3D" id="3.30.530.20">
    <property type="match status" value="2"/>
</dbReference>
<dbReference type="Pfam" id="PF03364">
    <property type="entry name" value="Polyketide_cyc"/>
    <property type="match status" value="2"/>
</dbReference>
<dbReference type="CDD" id="cd08866">
    <property type="entry name" value="SRPBCC_11"/>
    <property type="match status" value="1"/>
</dbReference>
<feature type="domain" description="Coenzyme Q-binding protein COQ10 START" evidence="2">
    <location>
        <begin position="1"/>
        <end position="58"/>
    </location>
</feature>
<organism evidence="3">
    <name type="scientific">Opuntia streptacantha</name>
    <name type="common">Prickly pear cactus</name>
    <name type="synonym">Opuntia cardona</name>
    <dbReference type="NCBI Taxonomy" id="393608"/>
    <lineage>
        <taxon>Eukaryota</taxon>
        <taxon>Viridiplantae</taxon>
        <taxon>Streptophyta</taxon>
        <taxon>Embryophyta</taxon>
        <taxon>Tracheophyta</taxon>
        <taxon>Spermatophyta</taxon>
        <taxon>Magnoliopsida</taxon>
        <taxon>eudicotyledons</taxon>
        <taxon>Gunneridae</taxon>
        <taxon>Pentapetalae</taxon>
        <taxon>Caryophyllales</taxon>
        <taxon>Cactineae</taxon>
        <taxon>Cactaceae</taxon>
        <taxon>Opuntioideae</taxon>
        <taxon>Opuntia</taxon>
    </lineage>
</organism>
<sequence>MVDGDFKKFEGKWSVKSKRRSSSTILSYEVNVIPKFTFPAIFLERIIQSDLPVNLRALACRAESSFEGHQKISNAGSSKAGTPVNSADALFGSILEDKDISVRDIKNSNASSSLGPLPQGPSELNSKWGIFGKICRLDKPCLVDEIHLRRFDGLLENGGVHRCVVASITVKAPVREVWDVLTAYESLPDVVPNLAISKVLFRDNNKVRILQEGCKGLLYMVLHARAVLDLCELLEQEIAFEQVEGDFDSFCGKWQLEQLGSHHTLLKYSVESKMRKDTFLSEAIMEEVIYEDLPSNLCAIRDYIEKRSETNSCEVYNQGHSGLQNDETNQELPSASSCYDSDTDHRKPVENKSTRNAPSPIKQRPRVPGLQHDLEVLKSEILRFISEHGQEGFMPMRKQLRLHGRVDIEKAINKMGGFRRIATLMNLSLAYKHRKPKGYWDDLENLQEEITRFQKNWGMDPSYMPSRKAFERAGRYDIARALEKWGGLHEVSRLLSLKLRHPNRQANPASGKRNDHTAFVNLGAQHKGTKPYVSQDPELWLTRLKDLDITWVE</sequence>
<dbReference type="PANTHER" id="PTHR34060">
    <property type="entry name" value="POLYKETIDE CYCLASE / DEHYDRASE AND LIPID TRANSPORT PROTEIN"/>
    <property type="match status" value="1"/>
</dbReference>
<dbReference type="EMBL" id="GISG01275146">
    <property type="protein sequence ID" value="MBA4677407.1"/>
    <property type="molecule type" value="Transcribed_RNA"/>
</dbReference>
<dbReference type="GO" id="GO:0042548">
    <property type="term" value="P:regulation of photosynthesis, light reaction"/>
    <property type="evidence" value="ECO:0007669"/>
    <property type="project" value="TreeGrafter"/>
</dbReference>
<feature type="domain" description="Coenzyme Q-binding protein COQ10 START" evidence="2">
    <location>
        <begin position="170"/>
        <end position="300"/>
    </location>
</feature>
<dbReference type="SUPFAM" id="SSF55961">
    <property type="entry name" value="Bet v1-like"/>
    <property type="match status" value="2"/>
</dbReference>
<protein>
    <recommendedName>
        <fullName evidence="2">Coenzyme Q-binding protein COQ10 START domain-containing protein</fullName>
    </recommendedName>
</protein>
<reference evidence="3" key="2">
    <citation type="submission" date="2020-07" db="EMBL/GenBank/DDBJ databases">
        <authorList>
            <person name="Vera ALvarez R."/>
            <person name="Arias-Moreno D.M."/>
            <person name="Jimenez-Jacinto V."/>
            <person name="Jimenez-Bremont J.F."/>
            <person name="Swaminathan K."/>
            <person name="Moose S.P."/>
            <person name="Guerrero-Gonzalez M.L."/>
            <person name="Marino-Ramirez L."/>
            <person name="Landsman D."/>
            <person name="Rodriguez-Kessler M."/>
            <person name="Delgado-Sanchez P."/>
        </authorList>
    </citation>
    <scope>NUCLEOTIDE SEQUENCE</scope>
    <source>
        <tissue evidence="3">Cladode</tissue>
    </source>
</reference>
<dbReference type="InterPro" id="IPR023393">
    <property type="entry name" value="START-like_dom_sf"/>
</dbReference>
<evidence type="ECO:0000313" key="3">
    <source>
        <dbReference type="EMBL" id="MBA4677407.1"/>
    </source>
</evidence>
<evidence type="ECO:0000259" key="2">
    <source>
        <dbReference type="Pfam" id="PF03364"/>
    </source>
</evidence>
<feature type="region of interest" description="Disordered" evidence="1">
    <location>
        <begin position="317"/>
        <end position="370"/>
    </location>
</feature>
<name>A0A7C9F645_OPUST</name>
<proteinExistence type="predicted"/>
<accession>A0A7C9F645</accession>